<name>A0A098LI41_9BACT</name>
<organism evidence="1 2">
    <name type="scientific">Sporocytophaga myxococcoides</name>
    <dbReference type="NCBI Taxonomy" id="153721"/>
    <lineage>
        <taxon>Bacteria</taxon>
        <taxon>Pseudomonadati</taxon>
        <taxon>Bacteroidota</taxon>
        <taxon>Cytophagia</taxon>
        <taxon>Cytophagales</taxon>
        <taxon>Cytophagaceae</taxon>
        <taxon>Sporocytophaga</taxon>
    </lineage>
</organism>
<dbReference type="AlphaFoldDB" id="A0A098LI41"/>
<gene>
    <name evidence="1" type="ORF">MYP_3896</name>
</gene>
<keyword evidence="2" id="KW-1185">Reference proteome</keyword>
<dbReference type="RefSeq" id="WP_045467009.1">
    <property type="nucleotide sequence ID" value="NZ_BBLT01000009.1"/>
</dbReference>
<dbReference type="Proteomes" id="UP000030185">
    <property type="component" value="Unassembled WGS sequence"/>
</dbReference>
<protein>
    <submittedName>
        <fullName evidence="1">Uncharacterized protein</fullName>
    </submittedName>
</protein>
<dbReference type="OrthoDB" id="1202200at2"/>
<dbReference type="eggNOG" id="ENOG5030Y66">
    <property type="taxonomic scope" value="Bacteria"/>
</dbReference>
<dbReference type="EMBL" id="BBLT01000009">
    <property type="protein sequence ID" value="GAL86666.1"/>
    <property type="molecule type" value="Genomic_DNA"/>
</dbReference>
<evidence type="ECO:0000313" key="2">
    <source>
        <dbReference type="Proteomes" id="UP000030185"/>
    </source>
</evidence>
<reference evidence="1 2" key="1">
    <citation type="submission" date="2014-09" db="EMBL/GenBank/DDBJ databases">
        <title>Sporocytophaga myxococcoides PG-01 genome sequencing.</title>
        <authorList>
            <person name="Liu L."/>
            <person name="Gao P.J."/>
            <person name="Chen G.J."/>
            <person name="Wang L.S."/>
        </authorList>
    </citation>
    <scope>NUCLEOTIDE SEQUENCE [LARGE SCALE GENOMIC DNA]</scope>
    <source>
        <strain evidence="1 2">PG-01</strain>
    </source>
</reference>
<comment type="caution">
    <text evidence="1">The sequence shown here is derived from an EMBL/GenBank/DDBJ whole genome shotgun (WGS) entry which is preliminary data.</text>
</comment>
<accession>A0A098LI41</accession>
<sequence>MTQLLESPKTTYLLEGSLEVLHQQTREWLSEMDLWKDEILFFKNLINKQLLKVKTEDDKEELRDYEKILSKMHNDWLEHLYMQTQAHEMYLAGIMQNRPKDYDEVYRERHRDLTEKVDGFHKEMRSIKSELFEFIEKL</sequence>
<dbReference type="STRING" id="153721.MYP_3896"/>
<evidence type="ECO:0000313" key="1">
    <source>
        <dbReference type="EMBL" id="GAL86666.1"/>
    </source>
</evidence>
<proteinExistence type="predicted"/>